<proteinExistence type="predicted"/>
<dbReference type="Proteomes" id="UP000018731">
    <property type="component" value="Unassembled WGS sequence"/>
</dbReference>
<organism evidence="1 2">
    <name type="scientific">Helicobacter macacae MIT 99-5501</name>
    <dbReference type="NCBI Taxonomy" id="1357400"/>
    <lineage>
        <taxon>Bacteria</taxon>
        <taxon>Pseudomonadati</taxon>
        <taxon>Campylobacterota</taxon>
        <taxon>Epsilonproteobacteria</taxon>
        <taxon>Campylobacterales</taxon>
        <taxon>Helicobacteraceae</taxon>
        <taxon>Helicobacter</taxon>
    </lineage>
</organism>
<evidence type="ECO:0000313" key="1">
    <source>
        <dbReference type="EMBL" id="ETD25142.1"/>
    </source>
</evidence>
<dbReference type="HOGENOM" id="CLU_968991_0_0_7"/>
<reference evidence="1 2" key="1">
    <citation type="journal article" date="2014" name="Genome Announc.">
        <title>Draft genome sequences of six enterohepatic helicobacter species isolated from humans and one from rhesus macaques.</title>
        <authorList>
            <person name="Shen Z."/>
            <person name="Sheh A."/>
            <person name="Young S.K."/>
            <person name="Abouelliel A."/>
            <person name="Ward D.V."/>
            <person name="Earl A.M."/>
            <person name="Fox J.G."/>
        </authorList>
    </citation>
    <scope>NUCLEOTIDE SEQUENCE [LARGE SCALE GENOMIC DNA]</scope>
    <source>
        <strain evidence="1 2">MIT 99-5501</strain>
    </source>
</reference>
<name>V8CDG1_9HELI</name>
<accession>V8CDG1</accession>
<dbReference type="EMBL" id="AZJI01000001">
    <property type="protein sequence ID" value="ETD25142.1"/>
    <property type="molecule type" value="Genomic_DNA"/>
</dbReference>
<comment type="caution">
    <text evidence="1">The sequence shown here is derived from an EMBL/GenBank/DDBJ whole genome shotgun (WGS) entry which is preliminary data.</text>
</comment>
<dbReference type="RefSeq" id="WP_023927180.1">
    <property type="nucleotide sequence ID" value="NZ_KI669454.1"/>
</dbReference>
<evidence type="ECO:0000313" key="2">
    <source>
        <dbReference type="Proteomes" id="UP000018731"/>
    </source>
</evidence>
<keyword evidence="2" id="KW-1185">Reference proteome</keyword>
<protein>
    <submittedName>
        <fullName evidence="1">Uncharacterized protein</fullName>
    </submittedName>
</protein>
<dbReference type="PATRIC" id="fig|1357400.3.peg.651"/>
<dbReference type="STRING" id="1357400.HMPREF2086_00477"/>
<gene>
    <name evidence="1" type="ORF">HMPREF2086_00477</name>
</gene>
<dbReference type="AlphaFoldDB" id="V8CDG1"/>
<sequence length="287" mass="33020">MTQELEKVFIASKTMQNAMRLDPEYADIKKELEREDFKVVCFDDTHNKELFSGDKSKPIGDYEGLAIRSDLYVGDKSFYPLPNYSQNYFSHLEMVMREIADYMGACKWEFSYAEEVLESKEQNKDFDISGSVKSSSWSEGTGANKVTHGADIGVGFGYASASNSLQSNDAKFSYQHSEELIERKKNPQELADFIKEQGINLNAFDPSFKEQIRDYINGEKIGTTSHEVDKSGHITEYNKTIRKINANVDICKFFEAKFKIDLQDELKTEHRQRVKLLYKMTFDKAKD</sequence>